<comment type="caution">
    <text evidence="1">The sequence shown here is derived from an EMBL/GenBank/DDBJ whole genome shotgun (WGS) entry which is preliminary data.</text>
</comment>
<keyword evidence="2" id="KW-1185">Reference proteome</keyword>
<proteinExistence type="predicted"/>
<sequence>MERFSAADVTIKVLDLTAQANAVPCSAAVIWSADYPLLSHGFGPTRTPWSRSPAR</sequence>
<evidence type="ECO:0000313" key="1">
    <source>
        <dbReference type="EMBL" id="GAA2427675.1"/>
    </source>
</evidence>
<protein>
    <submittedName>
        <fullName evidence="1">Uncharacterized protein</fullName>
    </submittedName>
</protein>
<dbReference type="Proteomes" id="UP001501231">
    <property type="component" value="Unassembled WGS sequence"/>
</dbReference>
<reference evidence="2" key="1">
    <citation type="journal article" date="2019" name="Int. J. Syst. Evol. Microbiol.">
        <title>The Global Catalogue of Microorganisms (GCM) 10K type strain sequencing project: providing services to taxonomists for standard genome sequencing and annotation.</title>
        <authorList>
            <consortium name="The Broad Institute Genomics Platform"/>
            <consortium name="The Broad Institute Genome Sequencing Center for Infectious Disease"/>
            <person name="Wu L."/>
            <person name="Ma J."/>
        </authorList>
    </citation>
    <scope>NUCLEOTIDE SEQUENCE [LARGE SCALE GENOMIC DNA]</scope>
    <source>
        <strain evidence="2">JCM 3325</strain>
    </source>
</reference>
<dbReference type="EMBL" id="BAAARW010000016">
    <property type="protein sequence ID" value="GAA2427675.1"/>
    <property type="molecule type" value="Genomic_DNA"/>
</dbReference>
<accession>A0ABP5WL57</accession>
<evidence type="ECO:0000313" key="2">
    <source>
        <dbReference type="Proteomes" id="UP001501231"/>
    </source>
</evidence>
<gene>
    <name evidence="1" type="ORF">GCM10010191_45740</name>
</gene>
<organism evidence="1 2">
    <name type="scientific">Actinomadura vinacea</name>
    <dbReference type="NCBI Taxonomy" id="115336"/>
    <lineage>
        <taxon>Bacteria</taxon>
        <taxon>Bacillati</taxon>
        <taxon>Actinomycetota</taxon>
        <taxon>Actinomycetes</taxon>
        <taxon>Streptosporangiales</taxon>
        <taxon>Thermomonosporaceae</taxon>
        <taxon>Actinomadura</taxon>
    </lineage>
</organism>
<name>A0ABP5WL57_9ACTN</name>
<dbReference type="RefSeq" id="WP_344591452.1">
    <property type="nucleotide sequence ID" value="NZ_BAAARW010000016.1"/>
</dbReference>